<dbReference type="EMBL" id="BSXT01002144">
    <property type="protein sequence ID" value="GMF47343.1"/>
    <property type="molecule type" value="Genomic_DNA"/>
</dbReference>
<dbReference type="AlphaFoldDB" id="A0A9W6XX29"/>
<feature type="region of interest" description="Disordered" evidence="1">
    <location>
        <begin position="62"/>
        <end position="114"/>
    </location>
</feature>
<keyword evidence="3" id="KW-1185">Reference proteome</keyword>
<proteinExistence type="predicted"/>
<comment type="caution">
    <text evidence="2">The sequence shown here is derived from an EMBL/GenBank/DDBJ whole genome shotgun (WGS) entry which is preliminary data.</text>
</comment>
<evidence type="ECO:0000313" key="2">
    <source>
        <dbReference type="EMBL" id="GMF47343.1"/>
    </source>
</evidence>
<protein>
    <submittedName>
        <fullName evidence="2">Unnamed protein product</fullName>
    </submittedName>
</protein>
<evidence type="ECO:0000256" key="1">
    <source>
        <dbReference type="SAM" id="MobiDB-lite"/>
    </source>
</evidence>
<evidence type="ECO:0000313" key="3">
    <source>
        <dbReference type="Proteomes" id="UP001165121"/>
    </source>
</evidence>
<gene>
    <name evidence="2" type="ORF">Pfra01_001782300</name>
</gene>
<reference evidence="2" key="1">
    <citation type="submission" date="2023-04" db="EMBL/GenBank/DDBJ databases">
        <title>Phytophthora fragariaefolia NBRC 109709.</title>
        <authorList>
            <person name="Ichikawa N."/>
            <person name="Sato H."/>
            <person name="Tonouchi N."/>
        </authorList>
    </citation>
    <scope>NUCLEOTIDE SEQUENCE</scope>
    <source>
        <strain evidence="2">NBRC 109709</strain>
    </source>
</reference>
<organism evidence="2 3">
    <name type="scientific">Phytophthora fragariaefolia</name>
    <dbReference type="NCBI Taxonomy" id="1490495"/>
    <lineage>
        <taxon>Eukaryota</taxon>
        <taxon>Sar</taxon>
        <taxon>Stramenopiles</taxon>
        <taxon>Oomycota</taxon>
        <taxon>Peronosporomycetes</taxon>
        <taxon>Peronosporales</taxon>
        <taxon>Peronosporaceae</taxon>
        <taxon>Phytophthora</taxon>
    </lineage>
</organism>
<dbReference type="Proteomes" id="UP001165121">
    <property type="component" value="Unassembled WGS sequence"/>
</dbReference>
<name>A0A9W6XX29_9STRA</name>
<feature type="compositionally biased region" description="Polar residues" evidence="1">
    <location>
        <begin position="94"/>
        <end position="114"/>
    </location>
</feature>
<sequence>MARVASCHPHSCLQNATRDSACNSIGPSPDSLMQKQVFHRNLWDSMVVRLKAKTQVGVGSTIEHGGEYHAKPNQSLESAEGSVFTEASPPPKRASQSTTATGPSASRSGWLSKQNVSKSTTPTWCAIVTGTIFASRNFCSLQTKLGPA</sequence>
<accession>A0A9W6XX29</accession>